<dbReference type="AlphaFoldDB" id="A0A0C2NFL4"/>
<dbReference type="EMBL" id="JWZT01000019">
    <property type="protein sequence ID" value="KII75125.1"/>
    <property type="molecule type" value="Genomic_DNA"/>
</dbReference>
<dbReference type="GO" id="GO:0031267">
    <property type="term" value="F:small GTPase binding"/>
    <property type="evidence" value="ECO:0007669"/>
    <property type="project" value="TreeGrafter"/>
</dbReference>
<dbReference type="GO" id="GO:0005085">
    <property type="term" value="F:guanyl-nucleotide exchange factor activity"/>
    <property type="evidence" value="ECO:0007669"/>
    <property type="project" value="InterPro"/>
</dbReference>
<dbReference type="PROSITE" id="PS50010">
    <property type="entry name" value="DH_2"/>
    <property type="match status" value="1"/>
</dbReference>
<accession>A0A0C2NFL4</accession>
<dbReference type="Gene3D" id="1.20.900.10">
    <property type="entry name" value="Dbl homology (DH) domain"/>
    <property type="match status" value="1"/>
</dbReference>
<dbReference type="InterPro" id="IPR011993">
    <property type="entry name" value="PH-like_dom_sf"/>
</dbReference>
<dbReference type="Gene3D" id="2.30.29.30">
    <property type="entry name" value="Pleckstrin-homology domain (PH domain)/Phosphotyrosine-binding domain (PTB)"/>
    <property type="match status" value="1"/>
</dbReference>
<dbReference type="OrthoDB" id="1594986at2759"/>
<name>A0A0C2NFL4_THEKT</name>
<evidence type="ECO:0000313" key="2">
    <source>
        <dbReference type="EMBL" id="KII75125.1"/>
    </source>
</evidence>
<keyword evidence="3" id="KW-1185">Reference proteome</keyword>
<dbReference type="SMART" id="SM00325">
    <property type="entry name" value="RhoGEF"/>
    <property type="match status" value="1"/>
</dbReference>
<dbReference type="SUPFAM" id="SSF48065">
    <property type="entry name" value="DBL homology domain (DH-domain)"/>
    <property type="match status" value="1"/>
</dbReference>
<gene>
    <name evidence="2" type="ORF">RF11_10418</name>
</gene>
<dbReference type="InterPro" id="IPR035899">
    <property type="entry name" value="DBL_dom_sf"/>
</dbReference>
<comment type="caution">
    <text evidence="2">The sequence shown here is derived from an EMBL/GenBank/DDBJ whole genome shotgun (WGS) entry which is preliminary data.</text>
</comment>
<dbReference type="PANTHER" id="PTHR45924">
    <property type="entry name" value="FI17866P1"/>
    <property type="match status" value="1"/>
</dbReference>
<dbReference type="Pfam" id="PF00621">
    <property type="entry name" value="RhoGEF"/>
    <property type="match status" value="1"/>
</dbReference>
<feature type="domain" description="DH" evidence="1">
    <location>
        <begin position="17"/>
        <end position="197"/>
    </location>
</feature>
<evidence type="ECO:0000259" key="1">
    <source>
        <dbReference type="PROSITE" id="PS50010"/>
    </source>
</evidence>
<dbReference type="InterPro" id="IPR000219">
    <property type="entry name" value="DH_dom"/>
</dbReference>
<dbReference type="Proteomes" id="UP000031668">
    <property type="component" value="Unassembled WGS sequence"/>
</dbReference>
<dbReference type="PANTHER" id="PTHR45924:SF2">
    <property type="entry name" value="FI17866P1"/>
    <property type="match status" value="1"/>
</dbReference>
<sequence>MLEATVQRDPSVKIVHKYESAIYEVVETERLYVADLDSIVEHYKPFFDHFDEKSILNLLRQSLVNLKDFSHSIYEIFNKSNKDIRAIIGVFVDRWQDFEKYYMDYCDLFALANTLLQNFQPNSETTALMNKCKLDSKHPLPLSTYLLKPVQRILKYHLLLKESIARMKAVGDSLNEHKRFQEGVSQLPQLRKRIINLKNPLKFGLVGPLLLQNDMIVNNRPRQVLLFERVLLICKLTEQDQLIVESAFSVLISVIQVREIVLKENLEGEPTAFVIARSIISKSQHLMKVSTSNN</sequence>
<proteinExistence type="predicted"/>
<organism evidence="2 3">
    <name type="scientific">Thelohanellus kitauei</name>
    <name type="common">Myxosporean</name>
    <dbReference type="NCBI Taxonomy" id="669202"/>
    <lineage>
        <taxon>Eukaryota</taxon>
        <taxon>Metazoa</taxon>
        <taxon>Cnidaria</taxon>
        <taxon>Myxozoa</taxon>
        <taxon>Myxosporea</taxon>
        <taxon>Bivalvulida</taxon>
        <taxon>Platysporina</taxon>
        <taxon>Myxobolidae</taxon>
        <taxon>Thelohanellus</taxon>
    </lineage>
</organism>
<reference evidence="2 3" key="1">
    <citation type="journal article" date="2014" name="Genome Biol. Evol.">
        <title>The genome of the myxosporean Thelohanellus kitauei shows adaptations to nutrient acquisition within its fish host.</title>
        <authorList>
            <person name="Yang Y."/>
            <person name="Xiong J."/>
            <person name="Zhou Z."/>
            <person name="Huo F."/>
            <person name="Miao W."/>
            <person name="Ran C."/>
            <person name="Liu Y."/>
            <person name="Zhang J."/>
            <person name="Feng J."/>
            <person name="Wang M."/>
            <person name="Wang M."/>
            <person name="Wang L."/>
            <person name="Yao B."/>
        </authorList>
    </citation>
    <scope>NUCLEOTIDE SEQUENCE [LARGE SCALE GENOMIC DNA]</scope>
    <source>
        <strain evidence="2">Wuqing</strain>
    </source>
</reference>
<evidence type="ECO:0000313" key="3">
    <source>
        <dbReference type="Proteomes" id="UP000031668"/>
    </source>
</evidence>
<protein>
    <submittedName>
        <fullName evidence="2">Pleckstrin y domain-containing family G member 3</fullName>
    </submittedName>
</protein>